<sequence length="188" mass="20627">MAEAEAIVFVVFVTAYTLAATWWDQVYWKIPNKLTLPMFFAGWVYQGVFNGLPGLADGALGFLIGFGFLFIIWIIGSGGGGDVKLMGALSVWLGFQWSIYVFVISTFLVSVLAIGIVGWNIMSKGTKATKKKLLATGKPQAGKQTKRAETVAEKQSRRISAYALPISVATWGLLLMGYFMDKPTLPWK</sequence>
<evidence type="ECO:0000256" key="1">
    <source>
        <dbReference type="ARBA" id="ARBA00005801"/>
    </source>
</evidence>
<feature type="transmembrane region" description="Helical" evidence="2">
    <location>
        <begin position="161"/>
        <end position="180"/>
    </location>
</feature>
<evidence type="ECO:0000313" key="4">
    <source>
        <dbReference type="EMBL" id="ADY62259.1"/>
    </source>
</evidence>
<keyword evidence="2" id="KW-1133">Transmembrane helix</keyword>
<dbReference type="Proteomes" id="UP000006860">
    <property type="component" value="Chromosome"/>
</dbReference>
<dbReference type="PANTHER" id="PTHR30487:SF0">
    <property type="entry name" value="PREPILIN LEADER PEPTIDASE_N-METHYLTRANSFERASE-RELATED"/>
    <property type="match status" value="1"/>
</dbReference>
<keyword evidence="5" id="KW-1185">Reference proteome</keyword>
<feature type="transmembrane region" description="Helical" evidence="2">
    <location>
        <begin position="59"/>
        <end position="79"/>
    </location>
</feature>
<feature type="domain" description="Prepilin type IV endopeptidase peptidase" evidence="3">
    <location>
        <begin position="13"/>
        <end position="114"/>
    </location>
</feature>
<name>F0SPF1_RUBBR</name>
<dbReference type="GO" id="GO:0006465">
    <property type="term" value="P:signal peptide processing"/>
    <property type="evidence" value="ECO:0007669"/>
    <property type="project" value="TreeGrafter"/>
</dbReference>
<dbReference type="InterPro" id="IPR000045">
    <property type="entry name" value="Prepilin_IV_endopep_pep"/>
</dbReference>
<evidence type="ECO:0000313" key="5">
    <source>
        <dbReference type="Proteomes" id="UP000006860"/>
    </source>
</evidence>
<evidence type="ECO:0000256" key="2">
    <source>
        <dbReference type="SAM" id="Phobius"/>
    </source>
</evidence>
<feature type="transmembrane region" description="Helical" evidence="2">
    <location>
        <begin position="99"/>
        <end position="122"/>
    </location>
</feature>
<dbReference type="RefSeq" id="WP_013630963.1">
    <property type="nucleotide sequence ID" value="NC_015174.1"/>
</dbReference>
<keyword evidence="2" id="KW-0472">Membrane</keyword>
<dbReference type="STRING" id="756272.Plabr_4688"/>
<dbReference type="PANTHER" id="PTHR30487">
    <property type="entry name" value="TYPE 4 PREPILIN-LIKE PROTEINS LEADER PEPTIDE-PROCESSING ENZYME"/>
    <property type="match status" value="1"/>
</dbReference>
<gene>
    <name evidence="4" type="ordered locus">Plabr_4688</name>
</gene>
<dbReference type="EMBL" id="CP002546">
    <property type="protein sequence ID" value="ADY62259.1"/>
    <property type="molecule type" value="Genomic_DNA"/>
</dbReference>
<dbReference type="Pfam" id="PF01478">
    <property type="entry name" value="Peptidase_A24"/>
    <property type="match status" value="1"/>
</dbReference>
<organism evidence="4 5">
    <name type="scientific">Rubinisphaera brasiliensis (strain ATCC 49424 / DSM 5305 / JCM 21570 / IAM 15109 / NBRC 103401 / IFAM 1448)</name>
    <name type="common">Planctomyces brasiliensis</name>
    <dbReference type="NCBI Taxonomy" id="756272"/>
    <lineage>
        <taxon>Bacteria</taxon>
        <taxon>Pseudomonadati</taxon>
        <taxon>Planctomycetota</taxon>
        <taxon>Planctomycetia</taxon>
        <taxon>Planctomycetales</taxon>
        <taxon>Planctomycetaceae</taxon>
        <taxon>Rubinisphaera</taxon>
    </lineage>
</organism>
<dbReference type="InterPro" id="IPR050882">
    <property type="entry name" value="Prepilin_peptidase/N-MTase"/>
</dbReference>
<dbReference type="HOGENOM" id="CLU_057101_4_0_0"/>
<dbReference type="GO" id="GO:0005886">
    <property type="term" value="C:plasma membrane"/>
    <property type="evidence" value="ECO:0007669"/>
    <property type="project" value="TreeGrafter"/>
</dbReference>
<dbReference type="OrthoDB" id="286275at2"/>
<reference evidence="5" key="1">
    <citation type="submission" date="2011-02" db="EMBL/GenBank/DDBJ databases">
        <title>The complete genome of Planctomyces brasiliensis DSM 5305.</title>
        <authorList>
            <person name="Lucas S."/>
            <person name="Copeland A."/>
            <person name="Lapidus A."/>
            <person name="Bruce D."/>
            <person name="Goodwin L."/>
            <person name="Pitluck S."/>
            <person name="Kyrpides N."/>
            <person name="Mavromatis K."/>
            <person name="Pagani I."/>
            <person name="Ivanova N."/>
            <person name="Ovchinnikova G."/>
            <person name="Lu M."/>
            <person name="Detter J.C."/>
            <person name="Han C."/>
            <person name="Land M."/>
            <person name="Hauser L."/>
            <person name="Markowitz V."/>
            <person name="Cheng J.-F."/>
            <person name="Hugenholtz P."/>
            <person name="Woyke T."/>
            <person name="Wu D."/>
            <person name="Tindall B."/>
            <person name="Pomrenke H.G."/>
            <person name="Brambilla E."/>
            <person name="Klenk H.-P."/>
            <person name="Eisen J.A."/>
        </authorList>
    </citation>
    <scope>NUCLEOTIDE SEQUENCE [LARGE SCALE GENOMIC DNA]</scope>
    <source>
        <strain evidence="5">ATCC 49424 / DSM 5305 / JCM 21570 / NBRC 103401 / IFAM 1448</strain>
    </source>
</reference>
<dbReference type="eggNOG" id="COG1989">
    <property type="taxonomic scope" value="Bacteria"/>
</dbReference>
<accession>F0SPF1</accession>
<proteinExistence type="inferred from homology"/>
<comment type="similarity">
    <text evidence="1">Belongs to the peptidase A24 family.</text>
</comment>
<evidence type="ECO:0000259" key="3">
    <source>
        <dbReference type="Pfam" id="PF01478"/>
    </source>
</evidence>
<protein>
    <submittedName>
        <fullName evidence="4">Peptidase A24A prepilin type IV</fullName>
    </submittedName>
</protein>
<feature type="transmembrane region" description="Helical" evidence="2">
    <location>
        <begin position="35"/>
        <end position="52"/>
    </location>
</feature>
<dbReference type="KEGG" id="pbs:Plabr_4688"/>
<dbReference type="AlphaFoldDB" id="F0SPF1"/>
<keyword evidence="2" id="KW-0812">Transmembrane</keyword>
<dbReference type="GO" id="GO:0004190">
    <property type="term" value="F:aspartic-type endopeptidase activity"/>
    <property type="evidence" value="ECO:0007669"/>
    <property type="project" value="InterPro"/>
</dbReference>
<dbReference type="Gene3D" id="1.20.120.1220">
    <property type="match status" value="1"/>
</dbReference>